<name>N6U3G6_DENPD</name>
<organism evidence="8">
    <name type="scientific">Dendroctonus ponderosae</name>
    <name type="common">Mountain pine beetle</name>
    <dbReference type="NCBI Taxonomy" id="77166"/>
    <lineage>
        <taxon>Eukaryota</taxon>
        <taxon>Metazoa</taxon>
        <taxon>Ecdysozoa</taxon>
        <taxon>Arthropoda</taxon>
        <taxon>Hexapoda</taxon>
        <taxon>Insecta</taxon>
        <taxon>Pterygota</taxon>
        <taxon>Neoptera</taxon>
        <taxon>Endopterygota</taxon>
        <taxon>Coleoptera</taxon>
        <taxon>Polyphaga</taxon>
        <taxon>Cucujiformia</taxon>
        <taxon>Curculionidae</taxon>
        <taxon>Scolytinae</taxon>
        <taxon>Dendroctonus</taxon>
    </lineage>
</organism>
<reference evidence="8" key="1">
    <citation type="journal article" date="2013" name="Genome Biol.">
        <title>Draft genome of the mountain pine beetle, Dendroctonus ponderosae Hopkins, a major forest pest.</title>
        <authorList>
            <person name="Keeling C.I."/>
            <person name="Yuen M.M."/>
            <person name="Liao N.Y."/>
            <person name="Docking T.R."/>
            <person name="Chan S.K."/>
            <person name="Taylor G.A."/>
            <person name="Palmquist D.L."/>
            <person name="Jackman S.D."/>
            <person name="Nguyen A."/>
            <person name="Li M."/>
            <person name="Henderson H."/>
            <person name="Janes J.K."/>
            <person name="Zhao Y."/>
            <person name="Pandoh P."/>
            <person name="Moore R."/>
            <person name="Sperling F.A."/>
            <person name="Huber D.P."/>
            <person name="Birol I."/>
            <person name="Jones S.J."/>
            <person name="Bohlmann J."/>
        </authorList>
    </citation>
    <scope>NUCLEOTIDE SEQUENCE</scope>
</reference>
<dbReference type="Pfam" id="PF22788">
    <property type="entry name" value="COP9_hel_rpt"/>
    <property type="match status" value="1"/>
</dbReference>
<sequence>MASGLELFVNSVRNLSSHGMCFEVRTNRFRSPILTTAYFNEWAPFISGSVRELKELYDVVVEARDVLAKNSQHLDNVLETLDVHQHCLGVMVVLTAKFDSAGAPVPDNRFIEAQEFIFNFNVEQLRLAPDLFAEFSHSFTNYLLAQKTPIKGISLLKHAIIRLKYFAENQLTSIHADLCQLCLVAKCFKPALQILDADIISICQEIHNPPPNGPLFDSKYFLLYYYYGGNIYLALKNLDRALYFFEVALTTPAHAVSHIMLDAFKKFILVSLLLHGKMQPIPKSSSKMVMRFIKPLSQPYTDLAAAFVINSIAEVNNIITKHSEVFIRDQNMGLVKQVSSVLYKKNIQRLTKTFLTLSLTDVASRVGLPGPDDAERHVLSMIENGQIYATINQKDGMVVFSDEPDKYSGPGVLKTLEDELAICMDFNGRILNMDEELQVNPQYVKKSAGILDEDQPAKSSYAM</sequence>
<evidence type="ECO:0000256" key="2">
    <source>
        <dbReference type="ARBA" id="ARBA00004496"/>
    </source>
</evidence>
<evidence type="ECO:0000256" key="1">
    <source>
        <dbReference type="ARBA" id="ARBA00004123"/>
    </source>
</evidence>
<evidence type="ECO:0000256" key="4">
    <source>
        <dbReference type="ARBA" id="ARBA00014878"/>
    </source>
</evidence>
<feature type="non-terminal residue" evidence="8">
    <location>
        <position position="1"/>
    </location>
</feature>
<proteinExistence type="inferred from homology"/>
<keyword evidence="7" id="KW-0539">Nucleus</keyword>
<dbReference type="PANTHER" id="PTHR10758:SF1">
    <property type="entry name" value="COP9 SIGNALOSOME COMPLEX SUBUNIT 3"/>
    <property type="match status" value="1"/>
</dbReference>
<keyword evidence="5" id="KW-0963">Cytoplasm</keyword>
<dbReference type="HOGENOM" id="CLU_028825_0_1_1"/>
<dbReference type="AlphaFoldDB" id="N6U3G6"/>
<dbReference type="EMBL" id="KB741019">
    <property type="protein sequence ID" value="ENN75161.1"/>
    <property type="molecule type" value="Genomic_DNA"/>
</dbReference>
<evidence type="ECO:0000256" key="7">
    <source>
        <dbReference type="ARBA" id="ARBA00023242"/>
    </source>
</evidence>
<dbReference type="InterPro" id="IPR036390">
    <property type="entry name" value="WH_DNA-bd_sf"/>
</dbReference>
<evidence type="ECO:0000256" key="6">
    <source>
        <dbReference type="ARBA" id="ARBA00022790"/>
    </source>
</evidence>
<comment type="subcellular location">
    <subcellularLocation>
        <location evidence="2">Cytoplasm</location>
    </subcellularLocation>
    <subcellularLocation>
        <location evidence="1">Nucleus</location>
    </subcellularLocation>
</comment>
<dbReference type="OMA" id="NHYHDLV"/>
<dbReference type="Gene3D" id="1.25.40.570">
    <property type="match status" value="1"/>
</dbReference>
<evidence type="ECO:0000256" key="3">
    <source>
        <dbReference type="ARBA" id="ARBA00007084"/>
    </source>
</evidence>
<dbReference type="PANTHER" id="PTHR10758">
    <property type="entry name" value="26S PROTEASOME NON-ATPASE REGULATORY SUBUNIT 3/COP9 SIGNALOSOME COMPLEX SUBUNIT 3"/>
    <property type="match status" value="1"/>
</dbReference>
<dbReference type="GO" id="GO:0005737">
    <property type="term" value="C:cytoplasm"/>
    <property type="evidence" value="ECO:0007669"/>
    <property type="project" value="UniProtKB-SubCell"/>
</dbReference>
<dbReference type="InterPro" id="IPR050756">
    <property type="entry name" value="CSN3"/>
</dbReference>
<dbReference type="InterPro" id="IPR000717">
    <property type="entry name" value="PCI_dom"/>
</dbReference>
<dbReference type="PROSITE" id="PS50250">
    <property type="entry name" value="PCI"/>
    <property type="match status" value="1"/>
</dbReference>
<dbReference type="SUPFAM" id="SSF46785">
    <property type="entry name" value="Winged helix' DNA-binding domain"/>
    <property type="match status" value="1"/>
</dbReference>
<dbReference type="OrthoDB" id="29061at2759"/>
<evidence type="ECO:0000313" key="8">
    <source>
        <dbReference type="EMBL" id="ENN75161.1"/>
    </source>
</evidence>
<dbReference type="GO" id="GO:0008180">
    <property type="term" value="C:COP9 signalosome"/>
    <property type="evidence" value="ECO:0007669"/>
    <property type="project" value="UniProtKB-KW"/>
</dbReference>
<accession>N6U3G6</accession>
<keyword evidence="6" id="KW-0736">Signalosome</keyword>
<protein>
    <recommendedName>
        <fullName evidence="4">COP9 signalosome complex subunit 3</fullName>
    </recommendedName>
</protein>
<dbReference type="GO" id="GO:0006511">
    <property type="term" value="P:ubiquitin-dependent protein catabolic process"/>
    <property type="evidence" value="ECO:0007669"/>
    <property type="project" value="TreeGrafter"/>
</dbReference>
<evidence type="ECO:0000256" key="5">
    <source>
        <dbReference type="ARBA" id="ARBA00022490"/>
    </source>
</evidence>
<dbReference type="FunFam" id="1.10.10.10:FF:000354">
    <property type="entry name" value="COP9 signalosome complex subunit 3"/>
    <property type="match status" value="1"/>
</dbReference>
<dbReference type="InterPro" id="IPR055089">
    <property type="entry name" value="COP9_N"/>
</dbReference>
<gene>
    <name evidence="8" type="ORF">YQE_08274</name>
</gene>
<dbReference type="FunFam" id="1.25.40.570:FF:000008">
    <property type="entry name" value="COP9 signalosome complex subunit 3"/>
    <property type="match status" value="1"/>
</dbReference>
<comment type="similarity">
    <text evidence="3">Belongs to the CSN3 family.</text>
</comment>
<dbReference type="SMART" id="SM00088">
    <property type="entry name" value="PINT"/>
    <property type="match status" value="1"/>
</dbReference>
<dbReference type="Pfam" id="PF01399">
    <property type="entry name" value="PCI"/>
    <property type="match status" value="1"/>
</dbReference>